<dbReference type="InterPro" id="IPR008942">
    <property type="entry name" value="ENTH_VHS"/>
</dbReference>
<feature type="region of interest" description="Disordered" evidence="2">
    <location>
        <begin position="207"/>
        <end position="258"/>
    </location>
</feature>
<dbReference type="PANTHER" id="PTHR12550:SF49">
    <property type="entry name" value="PROTEIN HUA2-LIKE 2-RELATED"/>
    <property type="match status" value="1"/>
</dbReference>
<gene>
    <name evidence="5" type="ORF">M6B38_319090</name>
</gene>
<feature type="compositionally biased region" description="Low complexity" evidence="2">
    <location>
        <begin position="235"/>
        <end position="255"/>
    </location>
</feature>
<feature type="compositionally biased region" description="Polar residues" evidence="2">
    <location>
        <begin position="145"/>
        <end position="163"/>
    </location>
</feature>
<feature type="region of interest" description="Disordered" evidence="2">
    <location>
        <begin position="832"/>
        <end position="884"/>
    </location>
</feature>
<feature type="compositionally biased region" description="Polar residues" evidence="2">
    <location>
        <begin position="870"/>
        <end position="879"/>
    </location>
</feature>
<dbReference type="AlphaFoldDB" id="A0AAX6HD62"/>
<dbReference type="Gene3D" id="1.25.40.90">
    <property type="match status" value="1"/>
</dbReference>
<dbReference type="SMART" id="SM00582">
    <property type="entry name" value="RPR"/>
    <property type="match status" value="1"/>
</dbReference>
<evidence type="ECO:0000313" key="5">
    <source>
        <dbReference type="EMBL" id="KAJ6838793.1"/>
    </source>
</evidence>
<evidence type="ECO:0000259" key="3">
    <source>
        <dbReference type="PROSITE" id="PS50812"/>
    </source>
</evidence>
<accession>A0AAX6HD62</accession>
<evidence type="ECO:0000256" key="1">
    <source>
        <dbReference type="ARBA" id="ARBA00022664"/>
    </source>
</evidence>
<dbReference type="Pfam" id="PF00855">
    <property type="entry name" value="PWWP"/>
    <property type="match status" value="1"/>
</dbReference>
<evidence type="ECO:0000256" key="2">
    <source>
        <dbReference type="SAM" id="MobiDB-lite"/>
    </source>
</evidence>
<dbReference type="SMART" id="SM00293">
    <property type="entry name" value="PWWP"/>
    <property type="match status" value="1"/>
</dbReference>
<feature type="region of interest" description="Disordered" evidence="2">
    <location>
        <begin position="391"/>
        <end position="411"/>
    </location>
</feature>
<keyword evidence="1" id="KW-0507">mRNA processing</keyword>
<dbReference type="Pfam" id="PF04818">
    <property type="entry name" value="CID"/>
    <property type="match status" value="1"/>
</dbReference>
<comment type="caution">
    <text evidence="5">The sequence shown here is derived from an EMBL/GenBank/DDBJ whole genome shotgun (WGS) entry which is preliminary data.</text>
</comment>
<dbReference type="Gene3D" id="2.30.30.140">
    <property type="match status" value="1"/>
</dbReference>
<keyword evidence="6" id="KW-1185">Reference proteome</keyword>
<feature type="compositionally biased region" description="Polar residues" evidence="2">
    <location>
        <begin position="757"/>
        <end position="771"/>
    </location>
</feature>
<feature type="domain" description="PWWP" evidence="3">
    <location>
        <begin position="22"/>
        <end position="80"/>
    </location>
</feature>
<dbReference type="InterPro" id="IPR006569">
    <property type="entry name" value="CID_dom"/>
</dbReference>
<dbReference type="GO" id="GO:0006397">
    <property type="term" value="P:mRNA processing"/>
    <property type="evidence" value="ECO:0007669"/>
    <property type="project" value="UniProtKB-KW"/>
</dbReference>
<feature type="region of interest" description="Disordered" evidence="2">
    <location>
        <begin position="117"/>
        <end position="166"/>
    </location>
</feature>
<reference evidence="5" key="2">
    <citation type="submission" date="2023-04" db="EMBL/GenBank/DDBJ databases">
        <authorList>
            <person name="Bruccoleri R.E."/>
            <person name="Oakeley E.J."/>
            <person name="Faust A.-M."/>
            <person name="Dessus-Babus S."/>
            <person name="Altorfer M."/>
            <person name="Burckhardt D."/>
            <person name="Oertli M."/>
            <person name="Naumann U."/>
            <person name="Petersen F."/>
            <person name="Wong J."/>
        </authorList>
    </citation>
    <scope>NUCLEOTIDE SEQUENCE</scope>
    <source>
        <strain evidence="5">GSM-AAB239-AS_SAM_17_03QT</strain>
        <tissue evidence="5">Leaf</tissue>
    </source>
</reference>
<dbReference type="Proteomes" id="UP001140949">
    <property type="component" value="Unassembled WGS sequence"/>
</dbReference>
<name>A0AAX6HD62_IRIPA</name>
<protein>
    <submittedName>
        <fullName evidence="5">Protein HUA2-LIKE 2</fullName>
    </submittedName>
</protein>
<feature type="region of interest" description="Disordered" evidence="2">
    <location>
        <begin position="459"/>
        <end position="479"/>
    </location>
</feature>
<dbReference type="GO" id="GO:0005634">
    <property type="term" value="C:nucleus"/>
    <property type="evidence" value="ECO:0007669"/>
    <property type="project" value="UniProtKB-ARBA"/>
</dbReference>
<feature type="region of interest" description="Disordered" evidence="2">
    <location>
        <begin position="730"/>
        <end position="774"/>
    </location>
</feature>
<dbReference type="PROSITE" id="PS51391">
    <property type="entry name" value="CID"/>
    <property type="match status" value="1"/>
</dbReference>
<evidence type="ECO:0000313" key="6">
    <source>
        <dbReference type="Proteomes" id="UP001140949"/>
    </source>
</evidence>
<feature type="domain" description="CID" evidence="4">
    <location>
        <begin position="894"/>
        <end position="1015"/>
    </location>
</feature>
<organism evidence="5 6">
    <name type="scientific">Iris pallida</name>
    <name type="common">Sweet iris</name>
    <dbReference type="NCBI Taxonomy" id="29817"/>
    <lineage>
        <taxon>Eukaryota</taxon>
        <taxon>Viridiplantae</taxon>
        <taxon>Streptophyta</taxon>
        <taxon>Embryophyta</taxon>
        <taxon>Tracheophyta</taxon>
        <taxon>Spermatophyta</taxon>
        <taxon>Magnoliopsida</taxon>
        <taxon>Liliopsida</taxon>
        <taxon>Asparagales</taxon>
        <taxon>Iridaceae</taxon>
        <taxon>Iridoideae</taxon>
        <taxon>Irideae</taxon>
        <taxon>Iris</taxon>
    </lineage>
</organism>
<dbReference type="SUPFAM" id="SSF63748">
    <property type="entry name" value="Tudor/PWWP/MBT"/>
    <property type="match status" value="1"/>
</dbReference>
<reference evidence="5" key="1">
    <citation type="journal article" date="2023" name="GigaByte">
        <title>Genome assembly of the bearded iris, Iris pallida Lam.</title>
        <authorList>
            <person name="Bruccoleri R.E."/>
            <person name="Oakeley E.J."/>
            <person name="Faust A.M.E."/>
            <person name="Altorfer M."/>
            <person name="Dessus-Babus S."/>
            <person name="Burckhardt D."/>
            <person name="Oertli M."/>
            <person name="Naumann U."/>
            <person name="Petersen F."/>
            <person name="Wong J."/>
        </authorList>
    </citation>
    <scope>NUCLEOTIDE SEQUENCE</scope>
    <source>
        <strain evidence="5">GSM-AAB239-AS_SAM_17_03QT</strain>
    </source>
</reference>
<feature type="compositionally biased region" description="Polar residues" evidence="2">
    <location>
        <begin position="459"/>
        <end position="471"/>
    </location>
</feature>
<dbReference type="EMBL" id="JANAVB010010597">
    <property type="protein sequence ID" value="KAJ6838793.1"/>
    <property type="molecule type" value="Genomic_DNA"/>
</dbReference>
<dbReference type="PANTHER" id="PTHR12550">
    <property type="entry name" value="HEPATOMA-DERIVED GROWTH FACTOR-RELATED"/>
    <property type="match status" value="1"/>
</dbReference>
<proteinExistence type="predicted"/>
<evidence type="ECO:0000259" key="4">
    <source>
        <dbReference type="PROSITE" id="PS51391"/>
    </source>
</evidence>
<feature type="region of interest" description="Disordered" evidence="2">
    <location>
        <begin position="171"/>
        <end position="190"/>
    </location>
</feature>
<dbReference type="PROSITE" id="PS50812">
    <property type="entry name" value="PWWP"/>
    <property type="match status" value="1"/>
</dbReference>
<sequence>MAPSRRRGSQRAAAAARRQWNVGDLVLAKMKGFPAWPAVVTEPEKWGYSSSDRKKLLVYFYGTKQIAFCNYADIEAFTEEKKKSLLIKRQGKGSDFVRAIEEIIDIYETTKKQSLVEANSREGGMEPNLTSSEGSRSKSLRKSPEISSLVTNNNQSEALNVSTENHDVIADETPVVSVDRENTSVISSDPTEKVSILDQLRQTSLSATTTRKRLRDGSMQNSVVQRVPSLRRSRSSSGGDSSKLQKSTMTLSDVDLSSKDSVRDLMEEEPADENKLAEVVAHVSECCNGVTGSSDGLTINGCSRDDVSDIAAVTSEKEGAVEISCRLENPIGLSLNENLVLNGGGRLNGKLVPPTKSVIVKKRRGSHRKRVTTTRESDAPHKAAVSIELHEIRSESPTSHKETNEKFSKTDGDEHLPLVKRARVRMGKPSVEAKQLEDFVGDREKTEIGATVVNLDKCPTSSSPVNGSTGRTARVEEVTSSVPTNGCTLSEEIDPVHWKVNKYQVKGITVDVEAALPPSKRLHRALEAMSANAAEATVDTPEVAGGMELASNGCTELPKSKSVHFLAAENILTSARSPRIQSCDKTNLQNNASGWPSSLTSDNLAVSMLTSSLVEHDDALPKSFSPRDKDCKEILAGGRDCNGSITSEIADADIHEKVLQPCTFKLIEKEMSSTSTESLHCQLSSPLGGEDGNKTLKPAKEPFFPRGDIVGENGMVDPLMRKSDSILNSKEDGNFLPTDETAVASSGGNAGPVASKSLESTKSPGSLSDESIQSKDMQDVVKQAKHKAAMKYWEISSDIAPMKDLIAAAQAKRLLSRSTSFPDSFADGKVGLDDAVSPSVVNKEDSSVRGSPPIPRMYHRPTSDDRTHQLHNGNRSPSVGQRHKGLNKLTVHGEANVARRSFEALLCTLSRTKESIGRATRVAIDCTKYGIAAEAIEILLQYLERESSMHKKIDLFFLVDSITQWSRSQKGGAGDVYLSLVQSILPRLLSAAAPPGHGAWENRKQCLKASIETLA</sequence>
<dbReference type="InterPro" id="IPR000313">
    <property type="entry name" value="PWWP_dom"/>
</dbReference>